<evidence type="ECO:0000256" key="1">
    <source>
        <dbReference type="SAM" id="MobiDB-lite"/>
    </source>
</evidence>
<evidence type="ECO:0008006" key="4">
    <source>
        <dbReference type="Google" id="ProtNLM"/>
    </source>
</evidence>
<dbReference type="EMBL" id="KQ979297">
    <property type="protein sequence ID" value="KYN21992.1"/>
    <property type="molecule type" value="Genomic_DNA"/>
</dbReference>
<proteinExistence type="predicted"/>
<feature type="region of interest" description="Disordered" evidence="1">
    <location>
        <begin position="24"/>
        <end position="54"/>
    </location>
</feature>
<dbReference type="STRING" id="471704.A0A151JAJ2"/>
<sequence>MEKKLESLAEWMKGKEEGIRTVIGGDFNARTGSEGGRIREVMEGEEEEKKRSRDRKNKVGGKLVEFIRERGWSILNGDVKEDEEGNWTYTERRGRLQERYLKWVLGIERGTPGYLVREELQREKLRVRAGKRAWAFEERLKGNGGRKGWMRKRRQFFEDRGMELESWQRGELEGERLWDELWERDRELQRLERWEKIRVTRYNRWYGWVKGKGVPEYLRKGWGEGRWRRVGRFRLENEVREGRYWEGEEERKGKLCGSGKHGSTYGRVVGRTGEVGGWQEVVGKILREEWEGG</sequence>
<name>A0A151JAJ2_9HYME</name>
<gene>
    <name evidence="2" type="ORF">ALC57_05622</name>
</gene>
<dbReference type="InterPro" id="IPR036691">
    <property type="entry name" value="Endo/exonu/phosph_ase_sf"/>
</dbReference>
<evidence type="ECO:0000313" key="2">
    <source>
        <dbReference type="EMBL" id="KYN21992.1"/>
    </source>
</evidence>
<reference evidence="2 3" key="1">
    <citation type="submission" date="2015-09" db="EMBL/GenBank/DDBJ databases">
        <title>Trachymyrmex cornetzi WGS genome.</title>
        <authorList>
            <person name="Nygaard S."/>
            <person name="Hu H."/>
            <person name="Boomsma J."/>
            <person name="Zhang G."/>
        </authorList>
    </citation>
    <scope>NUCLEOTIDE SEQUENCE [LARGE SCALE GENOMIC DNA]</scope>
    <source>
        <strain evidence="2">Tcor2-1</strain>
        <tissue evidence="2">Whole body</tissue>
    </source>
</reference>
<protein>
    <recommendedName>
        <fullName evidence="4">Endonuclease/exonuclease/phosphatase domain-containing protein</fullName>
    </recommendedName>
</protein>
<feature type="compositionally biased region" description="Basic and acidic residues" evidence="1">
    <location>
        <begin position="36"/>
        <end position="51"/>
    </location>
</feature>
<keyword evidence="3" id="KW-1185">Reference proteome</keyword>
<dbReference type="Gene3D" id="3.60.10.10">
    <property type="entry name" value="Endonuclease/exonuclease/phosphatase"/>
    <property type="match status" value="1"/>
</dbReference>
<organism evidence="2 3">
    <name type="scientific">Trachymyrmex cornetzi</name>
    <dbReference type="NCBI Taxonomy" id="471704"/>
    <lineage>
        <taxon>Eukaryota</taxon>
        <taxon>Metazoa</taxon>
        <taxon>Ecdysozoa</taxon>
        <taxon>Arthropoda</taxon>
        <taxon>Hexapoda</taxon>
        <taxon>Insecta</taxon>
        <taxon>Pterygota</taxon>
        <taxon>Neoptera</taxon>
        <taxon>Endopterygota</taxon>
        <taxon>Hymenoptera</taxon>
        <taxon>Apocrita</taxon>
        <taxon>Aculeata</taxon>
        <taxon>Formicoidea</taxon>
        <taxon>Formicidae</taxon>
        <taxon>Myrmicinae</taxon>
        <taxon>Trachymyrmex</taxon>
    </lineage>
</organism>
<dbReference type="AlphaFoldDB" id="A0A151JAJ2"/>
<evidence type="ECO:0000313" key="3">
    <source>
        <dbReference type="Proteomes" id="UP000078492"/>
    </source>
</evidence>
<accession>A0A151JAJ2</accession>
<dbReference type="Proteomes" id="UP000078492">
    <property type="component" value="Unassembled WGS sequence"/>
</dbReference>